<sequence>MGVWMSPWTVYEPYHSKKVEPTLYNPLDLLAHKECVGPLLCLLADFLGREKLAPGVVGGLLVSYPLRGGLVGDPSTEGGTTSGYEGSVLESCTGTTLGALLWAEGNGVLAPSVLAMADVKKLENGWLELFVGEGLFRGMKAISQPRGIFAGHFVAAKWECGAAKWHSCAKGMFSSYEMVSQRVLGQRNDTLDGFAGGFVVAK</sequence>
<organism evidence="1">
    <name type="scientific">Vitis vinifera</name>
    <name type="common">Grape</name>
    <dbReference type="NCBI Taxonomy" id="29760"/>
    <lineage>
        <taxon>Eukaryota</taxon>
        <taxon>Viridiplantae</taxon>
        <taxon>Streptophyta</taxon>
        <taxon>Embryophyta</taxon>
        <taxon>Tracheophyta</taxon>
        <taxon>Spermatophyta</taxon>
        <taxon>Magnoliopsida</taxon>
        <taxon>eudicotyledons</taxon>
        <taxon>Gunneridae</taxon>
        <taxon>Pentapetalae</taxon>
        <taxon>rosids</taxon>
        <taxon>Vitales</taxon>
        <taxon>Vitaceae</taxon>
        <taxon>Viteae</taxon>
        <taxon>Vitis</taxon>
    </lineage>
</organism>
<gene>
    <name evidence="1" type="ORF">VITISV_040454</name>
</gene>
<protein>
    <submittedName>
        <fullName evidence="1">Uncharacterized protein</fullName>
    </submittedName>
</protein>
<reference evidence="1" key="1">
    <citation type="journal article" date="2007" name="PLoS ONE">
        <title>The first genome sequence of an elite grapevine cultivar (Pinot noir Vitis vinifera L.): coping with a highly heterozygous genome.</title>
        <authorList>
            <person name="Velasco R."/>
            <person name="Zharkikh A."/>
            <person name="Troggio M."/>
            <person name="Cartwright D.A."/>
            <person name="Cestaro A."/>
            <person name="Pruss D."/>
            <person name="Pindo M."/>
            <person name="FitzGerald L.M."/>
            <person name="Vezzulli S."/>
            <person name="Reid J."/>
            <person name="Malacarne G."/>
            <person name="Iliev D."/>
            <person name="Coppola G."/>
            <person name="Wardell B."/>
            <person name="Micheletti D."/>
            <person name="Macalma T."/>
            <person name="Facci M."/>
            <person name="Mitchell J.T."/>
            <person name="Perazzolli M."/>
            <person name="Eldredge G."/>
            <person name="Gatto P."/>
            <person name="Oyzerski R."/>
            <person name="Moretto M."/>
            <person name="Gutin N."/>
            <person name="Stefanini M."/>
            <person name="Chen Y."/>
            <person name="Segala C."/>
            <person name="Davenport C."/>
            <person name="Dematte L."/>
            <person name="Mraz A."/>
            <person name="Battilana J."/>
            <person name="Stormo K."/>
            <person name="Costa F."/>
            <person name="Tao Q."/>
            <person name="Si-Ammour A."/>
            <person name="Harkins T."/>
            <person name="Lackey A."/>
            <person name="Perbost C."/>
            <person name="Taillon B."/>
            <person name="Stella A."/>
            <person name="Solovyev V."/>
            <person name="Fawcett J.A."/>
            <person name="Sterck L."/>
            <person name="Vandepoele K."/>
            <person name="Grando S.M."/>
            <person name="Toppo S."/>
            <person name="Moser C."/>
            <person name="Lanchbury J."/>
            <person name="Bogden R."/>
            <person name="Skolnick M."/>
            <person name="Sgaramella V."/>
            <person name="Bhatnagar S.K."/>
            <person name="Fontana P."/>
            <person name="Gutin A."/>
            <person name="Van de Peer Y."/>
            <person name="Salamini F."/>
            <person name="Viola R."/>
        </authorList>
    </citation>
    <scope>NUCLEOTIDE SEQUENCE</scope>
</reference>
<dbReference type="AlphaFoldDB" id="A5BIB0"/>
<proteinExistence type="predicted"/>
<accession>A5BIB0</accession>
<dbReference type="EMBL" id="AM460400">
    <property type="protein sequence ID" value="CAN72370.1"/>
    <property type="molecule type" value="Genomic_DNA"/>
</dbReference>
<evidence type="ECO:0000313" key="1">
    <source>
        <dbReference type="EMBL" id="CAN72370.1"/>
    </source>
</evidence>
<name>A5BIB0_VITVI</name>